<gene>
    <name evidence="2" type="ORF">HPB52_018491</name>
</gene>
<feature type="compositionally biased region" description="Polar residues" evidence="1">
    <location>
        <begin position="95"/>
        <end position="107"/>
    </location>
</feature>
<feature type="compositionally biased region" description="Polar residues" evidence="1">
    <location>
        <begin position="140"/>
        <end position="151"/>
    </location>
</feature>
<comment type="caution">
    <text evidence="2">The sequence shown here is derived from an EMBL/GenBank/DDBJ whole genome shotgun (WGS) entry which is preliminary data.</text>
</comment>
<feature type="compositionally biased region" description="Polar residues" evidence="1">
    <location>
        <begin position="270"/>
        <end position="286"/>
    </location>
</feature>
<organism evidence="2 3">
    <name type="scientific">Rhipicephalus sanguineus</name>
    <name type="common">Brown dog tick</name>
    <name type="synonym">Ixodes sanguineus</name>
    <dbReference type="NCBI Taxonomy" id="34632"/>
    <lineage>
        <taxon>Eukaryota</taxon>
        <taxon>Metazoa</taxon>
        <taxon>Ecdysozoa</taxon>
        <taxon>Arthropoda</taxon>
        <taxon>Chelicerata</taxon>
        <taxon>Arachnida</taxon>
        <taxon>Acari</taxon>
        <taxon>Parasitiformes</taxon>
        <taxon>Ixodida</taxon>
        <taxon>Ixodoidea</taxon>
        <taxon>Ixodidae</taxon>
        <taxon>Rhipicephalinae</taxon>
        <taxon>Rhipicephalus</taxon>
        <taxon>Rhipicephalus</taxon>
    </lineage>
</organism>
<proteinExistence type="predicted"/>
<evidence type="ECO:0000313" key="3">
    <source>
        <dbReference type="Proteomes" id="UP000821837"/>
    </source>
</evidence>
<reference evidence="2" key="2">
    <citation type="submission" date="2021-09" db="EMBL/GenBank/DDBJ databases">
        <authorList>
            <person name="Jia N."/>
            <person name="Wang J."/>
            <person name="Shi W."/>
            <person name="Du L."/>
            <person name="Sun Y."/>
            <person name="Zhan W."/>
            <person name="Jiang J."/>
            <person name="Wang Q."/>
            <person name="Zhang B."/>
            <person name="Ji P."/>
            <person name="Sakyi L.B."/>
            <person name="Cui X."/>
            <person name="Yuan T."/>
            <person name="Jiang B."/>
            <person name="Yang W."/>
            <person name="Lam T.T.-Y."/>
            <person name="Chang Q."/>
            <person name="Ding S."/>
            <person name="Wang X."/>
            <person name="Zhu J."/>
            <person name="Ruan X."/>
            <person name="Zhao L."/>
            <person name="Wei J."/>
            <person name="Que T."/>
            <person name="Du C."/>
            <person name="Cheng J."/>
            <person name="Dai P."/>
            <person name="Han X."/>
            <person name="Huang E."/>
            <person name="Gao Y."/>
            <person name="Liu J."/>
            <person name="Shao H."/>
            <person name="Ye R."/>
            <person name="Li L."/>
            <person name="Wei W."/>
            <person name="Wang X."/>
            <person name="Wang C."/>
            <person name="Huo Q."/>
            <person name="Li W."/>
            <person name="Guo W."/>
            <person name="Chen H."/>
            <person name="Chen S."/>
            <person name="Zhou L."/>
            <person name="Zhou L."/>
            <person name="Ni X."/>
            <person name="Tian J."/>
            <person name="Zhou Y."/>
            <person name="Sheng Y."/>
            <person name="Liu T."/>
            <person name="Pan Y."/>
            <person name="Xia L."/>
            <person name="Li J."/>
            <person name="Zhao F."/>
            <person name="Cao W."/>
        </authorList>
    </citation>
    <scope>NUCLEOTIDE SEQUENCE</scope>
    <source>
        <strain evidence="2">Rsan-2018</strain>
        <tissue evidence="2">Larvae</tissue>
    </source>
</reference>
<evidence type="ECO:0000313" key="2">
    <source>
        <dbReference type="EMBL" id="KAH7957390.1"/>
    </source>
</evidence>
<name>A0A9D4PX03_RHISA</name>
<protein>
    <submittedName>
        <fullName evidence="2">Uncharacterized protein</fullName>
    </submittedName>
</protein>
<accession>A0A9D4PX03</accession>
<feature type="region of interest" description="Disordered" evidence="1">
    <location>
        <begin position="263"/>
        <end position="288"/>
    </location>
</feature>
<feature type="region of interest" description="Disordered" evidence="1">
    <location>
        <begin position="44"/>
        <end position="166"/>
    </location>
</feature>
<dbReference type="VEuPathDB" id="VectorBase:RSAN_041407"/>
<feature type="compositionally biased region" description="Basic residues" evidence="1">
    <location>
        <begin position="67"/>
        <end position="92"/>
    </location>
</feature>
<reference evidence="2" key="1">
    <citation type="journal article" date="2020" name="Cell">
        <title>Large-Scale Comparative Analyses of Tick Genomes Elucidate Their Genetic Diversity and Vector Capacities.</title>
        <authorList>
            <consortium name="Tick Genome and Microbiome Consortium (TIGMIC)"/>
            <person name="Jia N."/>
            <person name="Wang J."/>
            <person name="Shi W."/>
            <person name="Du L."/>
            <person name="Sun Y."/>
            <person name="Zhan W."/>
            <person name="Jiang J.F."/>
            <person name="Wang Q."/>
            <person name="Zhang B."/>
            <person name="Ji P."/>
            <person name="Bell-Sakyi L."/>
            <person name="Cui X.M."/>
            <person name="Yuan T.T."/>
            <person name="Jiang B.G."/>
            <person name="Yang W.F."/>
            <person name="Lam T.T."/>
            <person name="Chang Q.C."/>
            <person name="Ding S.J."/>
            <person name="Wang X.J."/>
            <person name="Zhu J.G."/>
            <person name="Ruan X.D."/>
            <person name="Zhao L."/>
            <person name="Wei J.T."/>
            <person name="Ye R.Z."/>
            <person name="Que T.C."/>
            <person name="Du C.H."/>
            <person name="Zhou Y.H."/>
            <person name="Cheng J.X."/>
            <person name="Dai P.F."/>
            <person name="Guo W.B."/>
            <person name="Han X.H."/>
            <person name="Huang E.J."/>
            <person name="Li L.F."/>
            <person name="Wei W."/>
            <person name="Gao Y.C."/>
            <person name="Liu J.Z."/>
            <person name="Shao H.Z."/>
            <person name="Wang X."/>
            <person name="Wang C.C."/>
            <person name="Yang T.C."/>
            <person name="Huo Q.B."/>
            <person name="Li W."/>
            <person name="Chen H.Y."/>
            <person name="Chen S.E."/>
            <person name="Zhou L.G."/>
            <person name="Ni X.B."/>
            <person name="Tian J.H."/>
            <person name="Sheng Y."/>
            <person name="Liu T."/>
            <person name="Pan Y.S."/>
            <person name="Xia L.Y."/>
            <person name="Li J."/>
            <person name="Zhao F."/>
            <person name="Cao W.C."/>
        </authorList>
    </citation>
    <scope>NUCLEOTIDE SEQUENCE</scope>
    <source>
        <strain evidence="2">Rsan-2018</strain>
    </source>
</reference>
<evidence type="ECO:0000256" key="1">
    <source>
        <dbReference type="SAM" id="MobiDB-lite"/>
    </source>
</evidence>
<dbReference type="Proteomes" id="UP000821837">
    <property type="component" value="Unassembled WGS sequence"/>
</dbReference>
<sequence length="332" mass="35408">MAATALRGYDPTTLAWKEVSASTSEGSVPPTDIVDEGLFTVSALRKHRQQSKATTGSATDKASAKIPPKKNTSRACKARCRRSQQPGKHHGGRGSPQQRSTPKTSDVTPEGRLPGAPYQAPKNTVAGRTNQQAPPPPKTPHTSQKTSSKTLEPSAPRAPSWGFSTPDRCWRSQAADQGDILSASLVSRDCESGSGPEREKFDKAMTLQLPTVYSEVRGLKEFRSRLVQVASLVLELDSGPKLAVEGRTSCVAVPCRKRSRTTLQVEPRSSHSSCASKQPTASSVELQSAGWRVTPASVTSSASPPHQTSAHKVIAANDTTGDSTFMSVRVGR</sequence>
<dbReference type="EMBL" id="JABSTV010001250">
    <property type="protein sequence ID" value="KAH7957390.1"/>
    <property type="molecule type" value="Genomic_DNA"/>
</dbReference>
<keyword evidence="3" id="KW-1185">Reference proteome</keyword>
<feature type="compositionally biased region" description="Polar residues" evidence="1">
    <location>
        <begin position="51"/>
        <end position="60"/>
    </location>
</feature>
<dbReference type="AlphaFoldDB" id="A0A9D4PX03"/>